<dbReference type="GO" id="GO:0030395">
    <property type="term" value="F:lactose binding"/>
    <property type="evidence" value="ECO:0007669"/>
    <property type="project" value="TreeGrafter"/>
</dbReference>
<feature type="transmembrane region" description="Helical" evidence="8">
    <location>
        <begin position="365"/>
        <end position="385"/>
    </location>
</feature>
<accession>A0A432X9D8</accession>
<evidence type="ECO:0000256" key="3">
    <source>
        <dbReference type="ARBA" id="ARBA00022475"/>
    </source>
</evidence>
<keyword evidence="5 8" id="KW-0812">Transmembrane</keyword>
<protein>
    <recommendedName>
        <fullName evidence="9">Major facilitator superfamily (MFS) profile domain-containing protein</fullName>
    </recommendedName>
</protein>
<keyword evidence="7 8" id="KW-0472">Membrane</keyword>
<dbReference type="Gene3D" id="1.20.1250.20">
    <property type="entry name" value="MFS general substrate transporter like domains"/>
    <property type="match status" value="2"/>
</dbReference>
<feature type="transmembrane region" description="Helical" evidence="8">
    <location>
        <begin position="46"/>
        <end position="64"/>
    </location>
</feature>
<evidence type="ECO:0000256" key="7">
    <source>
        <dbReference type="ARBA" id="ARBA00023136"/>
    </source>
</evidence>
<dbReference type="SUPFAM" id="SSF103473">
    <property type="entry name" value="MFS general substrate transporter"/>
    <property type="match status" value="1"/>
</dbReference>
<feature type="transmembrane region" description="Helical" evidence="8">
    <location>
        <begin position="76"/>
        <end position="92"/>
    </location>
</feature>
<dbReference type="InterPro" id="IPR026032">
    <property type="entry name" value="HcaT-like"/>
</dbReference>
<dbReference type="InterPro" id="IPR020846">
    <property type="entry name" value="MFS_dom"/>
</dbReference>
<feature type="transmembrane region" description="Helical" evidence="8">
    <location>
        <begin position="162"/>
        <end position="182"/>
    </location>
</feature>
<dbReference type="InterPro" id="IPR024989">
    <property type="entry name" value="MFS_assoc_dom"/>
</dbReference>
<dbReference type="Proteomes" id="UP000286976">
    <property type="component" value="Unassembled WGS sequence"/>
</dbReference>
<reference evidence="10 11" key="1">
    <citation type="journal article" date="2011" name="Front. Microbiol.">
        <title>Genomic signatures of strain selection and enhancement in Bacillus atrophaeus var. globigii, a historical biowarfare simulant.</title>
        <authorList>
            <person name="Gibbons H.S."/>
            <person name="Broomall S.M."/>
            <person name="McNew L.A."/>
            <person name="Daligault H."/>
            <person name="Chapman C."/>
            <person name="Bruce D."/>
            <person name="Karavis M."/>
            <person name="Krepps M."/>
            <person name="McGregor P.A."/>
            <person name="Hong C."/>
            <person name="Park K.H."/>
            <person name="Akmal A."/>
            <person name="Feldman A."/>
            <person name="Lin J.S."/>
            <person name="Chang W.E."/>
            <person name="Higgs B.W."/>
            <person name="Demirev P."/>
            <person name="Lindquist J."/>
            <person name="Liem A."/>
            <person name="Fochler E."/>
            <person name="Read T.D."/>
            <person name="Tapia R."/>
            <person name="Johnson S."/>
            <person name="Bishop-Lilly K.A."/>
            <person name="Detter C."/>
            <person name="Han C."/>
            <person name="Sozhamannan S."/>
            <person name="Rosenzweig C.N."/>
            <person name="Skowronski E.W."/>
        </authorList>
    </citation>
    <scope>NUCLEOTIDE SEQUENCE [LARGE SCALE GENOMIC DNA]</scope>
    <source>
        <strain evidence="10 11">AIT1</strain>
    </source>
</reference>
<evidence type="ECO:0000256" key="4">
    <source>
        <dbReference type="ARBA" id="ARBA00022519"/>
    </source>
</evidence>
<evidence type="ECO:0000259" key="9">
    <source>
        <dbReference type="PROSITE" id="PS50850"/>
    </source>
</evidence>
<gene>
    <name evidence="10" type="ORF">CWE15_01710</name>
</gene>
<proteinExistence type="predicted"/>
<dbReference type="EMBL" id="PIPQ01000001">
    <property type="protein sequence ID" value="RUO43926.1"/>
    <property type="molecule type" value="Genomic_DNA"/>
</dbReference>
<evidence type="ECO:0000256" key="8">
    <source>
        <dbReference type="SAM" id="Phobius"/>
    </source>
</evidence>
<dbReference type="Pfam" id="PF12832">
    <property type="entry name" value="MFS_1_like"/>
    <property type="match status" value="1"/>
</dbReference>
<dbReference type="PANTHER" id="PTHR23522:SF10">
    <property type="entry name" value="3-PHENYLPROPIONIC ACID TRANSPORTER-RELATED"/>
    <property type="match status" value="1"/>
</dbReference>
<evidence type="ECO:0000256" key="1">
    <source>
        <dbReference type="ARBA" id="ARBA00004429"/>
    </source>
</evidence>
<dbReference type="PANTHER" id="PTHR23522">
    <property type="entry name" value="BLL5896 PROTEIN"/>
    <property type="match status" value="1"/>
</dbReference>
<keyword evidence="11" id="KW-1185">Reference proteome</keyword>
<dbReference type="NCBIfam" id="NF037955">
    <property type="entry name" value="mfs"/>
    <property type="match status" value="1"/>
</dbReference>
<feature type="transmembrane region" description="Helical" evidence="8">
    <location>
        <begin position="16"/>
        <end position="34"/>
    </location>
</feature>
<evidence type="ECO:0000256" key="6">
    <source>
        <dbReference type="ARBA" id="ARBA00022989"/>
    </source>
</evidence>
<feature type="transmembrane region" description="Helical" evidence="8">
    <location>
        <begin position="137"/>
        <end position="156"/>
    </location>
</feature>
<dbReference type="PROSITE" id="PS50850">
    <property type="entry name" value="MFS"/>
    <property type="match status" value="1"/>
</dbReference>
<evidence type="ECO:0000313" key="11">
    <source>
        <dbReference type="Proteomes" id="UP000286976"/>
    </source>
</evidence>
<comment type="subcellular location">
    <subcellularLocation>
        <location evidence="1">Cell inner membrane</location>
        <topology evidence="1">Multi-pass membrane protein</topology>
    </subcellularLocation>
</comment>
<feature type="transmembrane region" description="Helical" evidence="8">
    <location>
        <begin position="98"/>
        <end position="116"/>
    </location>
</feature>
<keyword evidence="3" id="KW-1003">Cell membrane</keyword>
<feature type="domain" description="Major facilitator superfamily (MFS) profile" evidence="9">
    <location>
        <begin position="1"/>
        <end position="389"/>
    </location>
</feature>
<dbReference type="GO" id="GO:0005886">
    <property type="term" value="C:plasma membrane"/>
    <property type="evidence" value="ECO:0007669"/>
    <property type="project" value="UniProtKB-SubCell"/>
</dbReference>
<dbReference type="InterPro" id="IPR036259">
    <property type="entry name" value="MFS_trans_sf"/>
</dbReference>
<dbReference type="GO" id="GO:0015528">
    <property type="term" value="F:lactose:proton symporter activity"/>
    <property type="evidence" value="ECO:0007669"/>
    <property type="project" value="TreeGrafter"/>
</dbReference>
<keyword evidence="2" id="KW-0813">Transport</keyword>
<feature type="transmembrane region" description="Helical" evidence="8">
    <location>
        <begin position="295"/>
        <end position="314"/>
    </location>
</feature>
<feature type="transmembrane region" description="Helical" evidence="8">
    <location>
        <begin position="335"/>
        <end position="353"/>
    </location>
</feature>
<dbReference type="PIRSF" id="PIRSF004925">
    <property type="entry name" value="HcaT"/>
    <property type="match status" value="1"/>
</dbReference>
<sequence>MTTTGITKQETMRLRWAYFGYFAVLAMIMPYLAVFLDALNFTSREIGELIAIATMLRIVGPPAWAMYCDLKGKRLPAIRLGVFVTLGLFLALSQVTSFAGVALIMALISLFWSAILPQLEAVTLNTLGQEQHKYSGIRASGSLGFIVVAVVAAWLIDWGGKTSFPLLAAALMLPLAISVVRLREQVQEPQQAKTGPTSKIMHNILKRQFLAFMAANILLQLSFAPFYAFFALYLTQLGYAPFTIGTILALGVVAEVVMFIVASKLLVRFRSSRVLAVCLGLTALRWWLVADLAMVWWVLALSQLLHAFSFALQHSAAMKFLHRHFPKSQQGRGQAIYISVAWGGGAAIGAWVSGITWQEGAGASFTYTLAAVAALIGMFCAFGIAREKAEQ</sequence>
<feature type="transmembrane region" description="Helical" evidence="8">
    <location>
        <begin position="209"/>
        <end position="233"/>
    </location>
</feature>
<name>A0A432X9D8_9GAMM</name>
<evidence type="ECO:0000256" key="2">
    <source>
        <dbReference type="ARBA" id="ARBA00022448"/>
    </source>
</evidence>
<dbReference type="AlphaFoldDB" id="A0A432X9D8"/>
<evidence type="ECO:0000256" key="5">
    <source>
        <dbReference type="ARBA" id="ARBA00022692"/>
    </source>
</evidence>
<organism evidence="10 11">
    <name type="scientific">Aliidiomarina taiwanensis</name>
    <dbReference type="NCBI Taxonomy" id="946228"/>
    <lineage>
        <taxon>Bacteria</taxon>
        <taxon>Pseudomonadati</taxon>
        <taxon>Pseudomonadota</taxon>
        <taxon>Gammaproteobacteria</taxon>
        <taxon>Alteromonadales</taxon>
        <taxon>Idiomarinaceae</taxon>
        <taxon>Aliidiomarina</taxon>
    </lineage>
</organism>
<comment type="caution">
    <text evidence="10">The sequence shown here is derived from an EMBL/GenBank/DDBJ whole genome shotgun (WGS) entry which is preliminary data.</text>
</comment>
<keyword evidence="4" id="KW-0997">Cell inner membrane</keyword>
<keyword evidence="6 8" id="KW-1133">Transmembrane helix</keyword>
<feature type="transmembrane region" description="Helical" evidence="8">
    <location>
        <begin position="273"/>
        <end position="289"/>
    </location>
</feature>
<dbReference type="OrthoDB" id="9150135at2"/>
<evidence type="ECO:0000313" key="10">
    <source>
        <dbReference type="EMBL" id="RUO43926.1"/>
    </source>
</evidence>
<feature type="transmembrane region" description="Helical" evidence="8">
    <location>
        <begin position="239"/>
        <end position="261"/>
    </location>
</feature>